<dbReference type="EMBL" id="MU003696">
    <property type="protein sequence ID" value="KAF2813207.1"/>
    <property type="molecule type" value="Genomic_DNA"/>
</dbReference>
<reference evidence="2 4" key="1">
    <citation type="journal article" date="2020" name="Stud. Mycol.">
        <title>101 Dothideomycetes genomes: a test case for predicting lifestyles and emergence of pathogens.</title>
        <authorList>
            <person name="Haridas S."/>
            <person name="Albert R."/>
            <person name="Binder M."/>
            <person name="Bloem J."/>
            <person name="Labutti K."/>
            <person name="Salamov A."/>
            <person name="Andreopoulos B."/>
            <person name="Baker S."/>
            <person name="Barry K."/>
            <person name="Bills G."/>
            <person name="Bluhm B."/>
            <person name="Cannon C."/>
            <person name="Castanera R."/>
            <person name="Culley D."/>
            <person name="Daum C."/>
            <person name="Ezra D."/>
            <person name="Gonzalez J."/>
            <person name="Henrissat B."/>
            <person name="Kuo A."/>
            <person name="Liang C."/>
            <person name="Lipzen A."/>
            <person name="Lutzoni F."/>
            <person name="Magnuson J."/>
            <person name="Mondo S."/>
            <person name="Nolan M."/>
            <person name="Ohm R."/>
            <person name="Pangilinan J."/>
            <person name="Park H.-J."/>
            <person name="Ramirez L."/>
            <person name="Alfaro M."/>
            <person name="Sun H."/>
            <person name="Tritt A."/>
            <person name="Yoshinaga Y."/>
            <person name="Zwiers L.-H."/>
            <person name="Turgeon B."/>
            <person name="Goodwin S."/>
            <person name="Spatafora J."/>
            <person name="Crous P."/>
            <person name="Grigoriev I."/>
        </authorList>
    </citation>
    <scope>NUCLEOTIDE SEQUENCE</scope>
    <source>
        <strain evidence="2 4">CBS 304.34</strain>
    </source>
</reference>
<dbReference type="Proteomes" id="UP000504636">
    <property type="component" value="Unplaced"/>
</dbReference>
<reference evidence="4" key="2">
    <citation type="submission" date="2020-04" db="EMBL/GenBank/DDBJ databases">
        <authorList>
            <consortium name="NCBI Genome Project"/>
        </authorList>
    </citation>
    <scope>NUCLEOTIDE SEQUENCE</scope>
    <source>
        <strain evidence="4">CBS 304.34</strain>
    </source>
</reference>
<feature type="compositionally biased region" description="Basic and acidic residues" evidence="1">
    <location>
        <begin position="47"/>
        <end position="63"/>
    </location>
</feature>
<evidence type="ECO:0000313" key="3">
    <source>
        <dbReference type="Proteomes" id="UP000504636"/>
    </source>
</evidence>
<proteinExistence type="predicted"/>
<accession>A0A6A6YZ22</accession>
<organism evidence="2">
    <name type="scientific">Mytilinidion resinicola</name>
    <dbReference type="NCBI Taxonomy" id="574789"/>
    <lineage>
        <taxon>Eukaryota</taxon>
        <taxon>Fungi</taxon>
        <taxon>Dikarya</taxon>
        <taxon>Ascomycota</taxon>
        <taxon>Pezizomycotina</taxon>
        <taxon>Dothideomycetes</taxon>
        <taxon>Pleosporomycetidae</taxon>
        <taxon>Mytilinidiales</taxon>
        <taxon>Mytilinidiaceae</taxon>
        <taxon>Mytilinidion</taxon>
    </lineage>
</organism>
<evidence type="ECO:0000256" key="1">
    <source>
        <dbReference type="SAM" id="MobiDB-lite"/>
    </source>
</evidence>
<dbReference type="GeneID" id="54454581"/>
<protein>
    <submittedName>
        <fullName evidence="2 4">Uncharacterized protein</fullName>
    </submittedName>
</protein>
<sequence>MQRYYMSAITRTRNMGEGLNELVVIFFLLIATKAIMENPSSPKGTRKLKESKQKRSSTTKDLKATSTRLFIPRSKTSGRKSTPRRNGISDSERRPLSREMSWVLRLQNRYWIEKIE</sequence>
<dbReference type="RefSeq" id="XP_033580171.1">
    <property type="nucleotide sequence ID" value="XM_033713688.1"/>
</dbReference>
<name>A0A6A6YZ22_9PEZI</name>
<keyword evidence="3" id="KW-1185">Reference proteome</keyword>
<gene>
    <name evidence="2 4" type="ORF">BDZ99DRAFT_251441</name>
</gene>
<feature type="region of interest" description="Disordered" evidence="1">
    <location>
        <begin position="39"/>
        <end position="95"/>
    </location>
</feature>
<reference evidence="4" key="3">
    <citation type="submission" date="2025-04" db="UniProtKB">
        <authorList>
            <consortium name="RefSeq"/>
        </authorList>
    </citation>
    <scope>IDENTIFICATION</scope>
    <source>
        <strain evidence="4">CBS 304.34</strain>
    </source>
</reference>
<dbReference type="AlphaFoldDB" id="A0A6A6YZ22"/>
<evidence type="ECO:0000313" key="2">
    <source>
        <dbReference type="EMBL" id="KAF2813207.1"/>
    </source>
</evidence>
<evidence type="ECO:0000313" key="4">
    <source>
        <dbReference type="RefSeq" id="XP_033580171.1"/>
    </source>
</evidence>